<dbReference type="GO" id="GO:0030261">
    <property type="term" value="P:chromosome condensation"/>
    <property type="evidence" value="ECO:0007669"/>
    <property type="project" value="InterPro"/>
</dbReference>
<comment type="domain">
    <text evidence="6">Contains large globular domains required for ATP hydrolysis at each terminus and a third globular domain forming a flexible hinge near the middle of the molecule. These domains are separated by coiled-coil structures.</text>
</comment>
<dbReference type="Gene3D" id="1.10.287.1490">
    <property type="match status" value="2"/>
</dbReference>
<feature type="binding site" evidence="6">
    <location>
        <begin position="32"/>
        <end position="39"/>
    </location>
    <ligand>
        <name>ATP</name>
        <dbReference type="ChEBI" id="CHEBI:30616"/>
    </ligand>
</feature>
<evidence type="ECO:0000313" key="8">
    <source>
        <dbReference type="EMBL" id="HHS62923.1"/>
    </source>
</evidence>
<proteinExistence type="inferred from homology"/>
<dbReference type="GO" id="GO:0005694">
    <property type="term" value="C:chromosome"/>
    <property type="evidence" value="ECO:0007669"/>
    <property type="project" value="InterPro"/>
</dbReference>
<dbReference type="SUPFAM" id="SSF57997">
    <property type="entry name" value="Tropomyosin"/>
    <property type="match status" value="1"/>
</dbReference>
<dbReference type="PANTHER" id="PTHR43977">
    <property type="entry name" value="STRUCTURAL MAINTENANCE OF CHROMOSOMES PROTEIN 3"/>
    <property type="match status" value="1"/>
</dbReference>
<dbReference type="GO" id="GO:0003677">
    <property type="term" value="F:DNA binding"/>
    <property type="evidence" value="ECO:0007669"/>
    <property type="project" value="UniProtKB-UniRule"/>
</dbReference>
<comment type="subunit">
    <text evidence="6">Homodimer.</text>
</comment>
<organism evidence="8">
    <name type="scientific">candidate division WOR-3 bacterium</name>
    <dbReference type="NCBI Taxonomy" id="2052148"/>
    <lineage>
        <taxon>Bacteria</taxon>
        <taxon>Bacteria division WOR-3</taxon>
    </lineage>
</organism>
<dbReference type="Gene3D" id="3.40.50.300">
    <property type="entry name" value="P-loop containing nucleotide triphosphate hydrolases"/>
    <property type="match status" value="2"/>
</dbReference>
<dbReference type="EMBL" id="DTHJ01000098">
    <property type="protein sequence ID" value="HHS62923.1"/>
    <property type="molecule type" value="Genomic_DNA"/>
</dbReference>
<feature type="coiled-coil region" evidence="6">
    <location>
        <begin position="161"/>
        <end position="202"/>
    </location>
</feature>
<evidence type="ECO:0000256" key="5">
    <source>
        <dbReference type="ARBA" id="ARBA00023125"/>
    </source>
</evidence>
<keyword evidence="4 6" id="KW-0175">Coiled coil</keyword>
<comment type="function">
    <text evidence="6">Required for chromosome condensation and partitioning.</text>
</comment>
<evidence type="ECO:0000256" key="6">
    <source>
        <dbReference type="HAMAP-Rule" id="MF_01894"/>
    </source>
</evidence>
<dbReference type="InterPro" id="IPR003395">
    <property type="entry name" value="RecF/RecN/SMC_N"/>
</dbReference>
<dbReference type="InterPro" id="IPR024704">
    <property type="entry name" value="SMC"/>
</dbReference>
<accession>A0A7C6EH52</accession>
<dbReference type="GO" id="GO:0006260">
    <property type="term" value="P:DNA replication"/>
    <property type="evidence" value="ECO:0007669"/>
    <property type="project" value="UniProtKB-UniRule"/>
</dbReference>
<comment type="caution">
    <text evidence="8">The sequence shown here is derived from an EMBL/GenBank/DDBJ whole genome shotgun (WGS) entry which is preliminary data.</text>
</comment>
<dbReference type="InterPro" id="IPR036277">
    <property type="entry name" value="SMC_hinge_sf"/>
</dbReference>
<dbReference type="Pfam" id="PF02463">
    <property type="entry name" value="SMC_N"/>
    <property type="match status" value="1"/>
</dbReference>
<evidence type="ECO:0000256" key="1">
    <source>
        <dbReference type="ARBA" id="ARBA00022490"/>
    </source>
</evidence>
<dbReference type="GO" id="GO:0016887">
    <property type="term" value="F:ATP hydrolysis activity"/>
    <property type="evidence" value="ECO:0007669"/>
    <property type="project" value="InterPro"/>
</dbReference>
<dbReference type="PIRSF" id="PIRSF005719">
    <property type="entry name" value="SMC"/>
    <property type="match status" value="1"/>
</dbReference>
<keyword evidence="1 6" id="KW-0963">Cytoplasm</keyword>
<feature type="coiled-coil region" evidence="6">
    <location>
        <begin position="228"/>
        <end position="479"/>
    </location>
</feature>
<dbReference type="InterPro" id="IPR027417">
    <property type="entry name" value="P-loop_NTPase"/>
</dbReference>
<dbReference type="SUPFAM" id="SSF52540">
    <property type="entry name" value="P-loop containing nucleoside triphosphate hydrolases"/>
    <property type="match status" value="1"/>
</dbReference>
<feature type="coiled-coil region" evidence="6">
    <location>
        <begin position="644"/>
        <end position="891"/>
    </location>
</feature>
<dbReference type="SUPFAM" id="SSF75553">
    <property type="entry name" value="Smc hinge domain"/>
    <property type="match status" value="1"/>
</dbReference>
<evidence type="ECO:0000259" key="7">
    <source>
        <dbReference type="Pfam" id="PF02463"/>
    </source>
</evidence>
<comment type="similarity">
    <text evidence="6">Belongs to the SMC family.</text>
</comment>
<dbReference type="GO" id="GO:0007062">
    <property type="term" value="P:sister chromatid cohesion"/>
    <property type="evidence" value="ECO:0007669"/>
    <property type="project" value="InterPro"/>
</dbReference>
<dbReference type="AlphaFoldDB" id="A0A7C6EH52"/>
<dbReference type="HAMAP" id="MF_01894">
    <property type="entry name" value="Smc_prok"/>
    <property type="match status" value="1"/>
</dbReference>
<dbReference type="GO" id="GO:0005524">
    <property type="term" value="F:ATP binding"/>
    <property type="evidence" value="ECO:0007669"/>
    <property type="project" value="UniProtKB-UniRule"/>
</dbReference>
<name>A0A7C6EH52_UNCW3</name>
<dbReference type="InterPro" id="IPR011890">
    <property type="entry name" value="SMC_prok"/>
</dbReference>
<keyword evidence="5 6" id="KW-0238">DNA-binding</keyword>
<dbReference type="GO" id="GO:0007059">
    <property type="term" value="P:chromosome segregation"/>
    <property type="evidence" value="ECO:0007669"/>
    <property type="project" value="UniProtKB-UniRule"/>
</dbReference>
<reference evidence="8" key="1">
    <citation type="journal article" date="2020" name="mSystems">
        <title>Genome- and Community-Level Interaction Insights into Carbon Utilization and Element Cycling Functions of Hydrothermarchaeota in Hydrothermal Sediment.</title>
        <authorList>
            <person name="Zhou Z."/>
            <person name="Liu Y."/>
            <person name="Xu W."/>
            <person name="Pan J."/>
            <person name="Luo Z.H."/>
            <person name="Li M."/>
        </authorList>
    </citation>
    <scope>NUCLEOTIDE SEQUENCE [LARGE SCALE GENOMIC DNA]</scope>
    <source>
        <strain evidence="8">SpSt-783</strain>
    </source>
</reference>
<dbReference type="NCBIfam" id="TIGR02168">
    <property type="entry name" value="SMC_prok_B"/>
    <property type="match status" value="1"/>
</dbReference>
<sequence>MKIKEIKLYGFKSFQEETKFLLNPGITAFVGPNGSGKSNIFDALRWVFGEQSMKALRCEKNEDLIHISVDGLSDSNFAEVTVTIENEDFFPQFGSEFEIKRRFYRDGESEFYLNRVKCRLQDIQALFLNSGTLTYSFLELAEIERIISGDTKEMFDDVAGILKYQERREQTERRLEQTEQDLLRLEDVIGEMERTVRSLKRQARQTQLYQELKDEYKKLSLFITKSDYEKTIAELKEVETSLNNLNQQKQNILIKLNHLDEERQNLKNEFTILETKKKETINEINNLNNEIESLQQELTNLENETIQFSIEYERKTASLKEKQEHLKNLNNKIIENEKKLEDVNNELSIWNEKLSDEQNKLEALSNKFIETTRTIEEKQKTIDGILLKLQLLKNDLARVEINKTNKENVINQLNKEKEELTRNLSTRIEERGKFEQELEVIVKDQDNISKAILEQQKQISELEAKIEEIENDIIKRQEELNDCRLLIDTLSNRLGKVENIKFIKQQFKDRFYGMFRDCISVHQGYEHLVDVCLYDALNFFLVSEISPDDFKNLPEGRYGFIFKKEELTKEIPEELKKLKLLTDFIEIKSNKEFLSAILSNFFLTNSFEESVAYSKRFPEFGFIAPDGILMHNNSLIIQKGEFGYFQINQKLNEYQSRAESLQNEIVFMNDEKKKLLYELSQTRTNLEQNKERLFALNINKSESSMQLNTLKNQLNNLNKEIGEIDNERIKVIKEIEELDIRINEYKTQIAENEKTLVQTQTEEEELKNNLSKIEAQIDNQNKELNQIVLKIGILNELKSVSEKGLAETRIEITNLKNEIDEISKLSQSEKLGMIEQKIDELKQSIQEKKEKRSKLEGEIPEQTIQDISKKIDSIYDEITQLQKQQDEVQNAIMQVNFKVFELNHKKEELNKKAKEDFQTDLDEYIPEEIPEPEMRLNEVKERMARLGEINPLSLSAYEQEKKRLDEFLIQRNDIITAKQNLLKSIAELDARARERFIDTFNEVKEKFNDVFAKFFEGGEADLVMTDPANPLTSDVDIVVRMKGKKIKRINQLSGGERTLLAVSLLLAFYLVKPAPFCILDEIDAPLDDVNVVRFNKFLRELSQHTQVVIITHNRATMEYADYIYGLTMERPGKSKIISTRLEDLEPAGVEEQ</sequence>
<protein>
    <recommendedName>
        <fullName evidence="6">Chromosome partition protein Smc</fullName>
    </recommendedName>
</protein>
<evidence type="ECO:0000256" key="4">
    <source>
        <dbReference type="ARBA" id="ARBA00023054"/>
    </source>
</evidence>
<keyword evidence="2 6" id="KW-0547">Nucleotide-binding</keyword>
<dbReference type="GO" id="GO:0005737">
    <property type="term" value="C:cytoplasm"/>
    <property type="evidence" value="ECO:0007669"/>
    <property type="project" value="UniProtKB-SubCell"/>
</dbReference>
<feature type="domain" description="RecF/RecN/SMC N-terminal" evidence="7">
    <location>
        <begin position="3"/>
        <end position="1134"/>
    </location>
</feature>
<comment type="subcellular location">
    <subcellularLocation>
        <location evidence="6">Cytoplasm</location>
    </subcellularLocation>
</comment>
<keyword evidence="3 6" id="KW-0067">ATP-binding</keyword>
<gene>
    <name evidence="6 8" type="primary">smc</name>
    <name evidence="8" type="ORF">ENV70_04835</name>
</gene>
<evidence type="ECO:0000256" key="3">
    <source>
        <dbReference type="ARBA" id="ARBA00022840"/>
    </source>
</evidence>
<evidence type="ECO:0000256" key="2">
    <source>
        <dbReference type="ARBA" id="ARBA00022741"/>
    </source>
</evidence>